<dbReference type="Pfam" id="PF00780">
    <property type="entry name" value="CNH"/>
    <property type="match status" value="1"/>
</dbReference>
<dbReference type="PROSITE" id="PS50915">
    <property type="entry name" value="CRYSTALLIN_BETA_GAMMA"/>
    <property type="match status" value="1"/>
</dbReference>
<evidence type="ECO:0000256" key="10">
    <source>
        <dbReference type="ARBA" id="ARBA00022741"/>
    </source>
</evidence>
<evidence type="ECO:0000256" key="12">
    <source>
        <dbReference type="ARBA" id="ARBA00022777"/>
    </source>
</evidence>
<dbReference type="InterPro" id="IPR000719">
    <property type="entry name" value="Prot_kinase_dom"/>
</dbReference>
<comment type="function">
    <text evidence="1">Crystallins are the dominant structural components of the vertebrate eye lens.</text>
</comment>
<dbReference type="InterPro" id="IPR017441">
    <property type="entry name" value="Protein_kinase_ATP_BS"/>
</dbReference>
<keyword evidence="4" id="KW-0723">Serine/threonine-protein kinase</keyword>
<dbReference type="GO" id="GO:0008270">
    <property type="term" value="F:zinc ion binding"/>
    <property type="evidence" value="ECO:0007669"/>
    <property type="project" value="UniProtKB-KW"/>
</dbReference>
<evidence type="ECO:0000313" key="28">
    <source>
        <dbReference type="Proteomes" id="UP001187415"/>
    </source>
</evidence>
<keyword evidence="28" id="KW-1185">Reference proteome</keyword>
<dbReference type="InterPro" id="IPR011993">
    <property type="entry name" value="PH-like_dom_sf"/>
</dbReference>
<dbReference type="GO" id="GO:0000281">
    <property type="term" value="P:mitotic cytokinesis"/>
    <property type="evidence" value="ECO:0007669"/>
    <property type="project" value="InterPro"/>
</dbReference>
<dbReference type="InterPro" id="IPR001064">
    <property type="entry name" value="Beta/gamma_crystallin"/>
</dbReference>
<keyword evidence="10 18" id="KW-0547">Nucleotide-binding</keyword>
<reference evidence="27" key="1">
    <citation type="submission" date="2023-07" db="EMBL/GenBank/DDBJ databases">
        <title>Chromosome-level Genome Assembly of Striped Snakehead (Channa striata).</title>
        <authorList>
            <person name="Liu H."/>
        </authorList>
    </citation>
    <scope>NUCLEOTIDE SEQUENCE</scope>
    <source>
        <strain evidence="27">Gz</strain>
        <tissue evidence="27">Muscle</tissue>
    </source>
</reference>
<keyword evidence="11" id="KW-0863">Zinc-finger</keyword>
<keyword evidence="7" id="KW-0808">Transferase</keyword>
<dbReference type="InterPro" id="IPR008271">
    <property type="entry name" value="Ser/Thr_kinase_AS"/>
</dbReference>
<dbReference type="SUPFAM" id="SSF57889">
    <property type="entry name" value="Cysteine-rich domain"/>
    <property type="match status" value="1"/>
</dbReference>
<keyword evidence="14 18" id="KW-0067">ATP-binding</keyword>
<dbReference type="CDD" id="cd05601">
    <property type="entry name" value="STKc_CRIK"/>
    <property type="match status" value="1"/>
</dbReference>
<evidence type="ECO:0000256" key="18">
    <source>
        <dbReference type="PROSITE-ProRule" id="PRU10141"/>
    </source>
</evidence>
<evidence type="ECO:0000259" key="21">
    <source>
        <dbReference type="PROSITE" id="PS50003"/>
    </source>
</evidence>
<dbReference type="InterPro" id="IPR001849">
    <property type="entry name" value="PH_domain"/>
</dbReference>
<dbReference type="CDD" id="cd20814">
    <property type="entry name" value="CRIK"/>
    <property type="match status" value="1"/>
</dbReference>
<dbReference type="SMART" id="SM00220">
    <property type="entry name" value="S_TKc"/>
    <property type="match status" value="1"/>
</dbReference>
<dbReference type="FunFam" id="1.10.510.10:FF:000234">
    <property type="entry name" value="Citron rho-interacting serine/threonine kinase"/>
    <property type="match status" value="1"/>
</dbReference>
<feature type="region of interest" description="Disordered" evidence="20">
    <location>
        <begin position="557"/>
        <end position="577"/>
    </location>
</feature>
<dbReference type="SMART" id="SM00233">
    <property type="entry name" value="PH"/>
    <property type="match status" value="1"/>
</dbReference>
<dbReference type="SMART" id="SM00109">
    <property type="entry name" value="C1"/>
    <property type="match status" value="1"/>
</dbReference>
<feature type="binding site" evidence="18">
    <location>
        <position position="297"/>
    </location>
    <ligand>
        <name>ATP</name>
        <dbReference type="ChEBI" id="CHEBI:30616"/>
    </ligand>
</feature>
<feature type="coiled-coil region" evidence="19">
    <location>
        <begin position="625"/>
        <end position="1011"/>
    </location>
</feature>
<dbReference type="GO" id="GO:0004674">
    <property type="term" value="F:protein serine/threonine kinase activity"/>
    <property type="evidence" value="ECO:0007669"/>
    <property type="project" value="UniProtKB-KW"/>
</dbReference>
<dbReference type="Pfam" id="PF00030">
    <property type="entry name" value="Crystall"/>
    <property type="match status" value="1"/>
</dbReference>
<dbReference type="FunFam" id="2.30.29.30:FF:000081">
    <property type="entry name" value="Citron rho-interacting serine/threonine kinase"/>
    <property type="match status" value="1"/>
</dbReference>
<name>A0AA88NQB9_CHASR</name>
<dbReference type="InterPro" id="IPR046349">
    <property type="entry name" value="C1-like_sf"/>
</dbReference>
<dbReference type="InterPro" id="IPR011024">
    <property type="entry name" value="G_crystallin-like"/>
</dbReference>
<feature type="domain" description="Protein kinase" evidence="22">
    <location>
        <begin position="268"/>
        <end position="532"/>
    </location>
</feature>
<feature type="region of interest" description="Disordered" evidence="20">
    <location>
        <begin position="2086"/>
        <end position="2236"/>
    </location>
</feature>
<dbReference type="EMBL" id="JAUPFM010000001">
    <property type="protein sequence ID" value="KAK2862394.1"/>
    <property type="molecule type" value="Genomic_DNA"/>
</dbReference>
<dbReference type="InterPro" id="IPR001180">
    <property type="entry name" value="CNH_dom"/>
</dbReference>
<evidence type="ECO:0000256" key="17">
    <source>
        <dbReference type="ARBA" id="ARBA00048679"/>
    </source>
</evidence>
<accession>A0AA88NQB9</accession>
<dbReference type="InterPro" id="IPR011009">
    <property type="entry name" value="Kinase-like_dom_sf"/>
</dbReference>
<dbReference type="InterPro" id="IPR037708">
    <property type="entry name" value="CRIK_dom"/>
</dbReference>
<evidence type="ECO:0000256" key="4">
    <source>
        <dbReference type="ARBA" id="ARBA00022527"/>
    </source>
</evidence>
<dbReference type="SUPFAM" id="SSF56112">
    <property type="entry name" value="Protein kinase-like (PK-like)"/>
    <property type="match status" value="1"/>
</dbReference>
<dbReference type="PROSITE" id="PS00107">
    <property type="entry name" value="PROTEIN_KINASE_ATP"/>
    <property type="match status" value="1"/>
</dbReference>
<feature type="domain" description="AGC-kinase C-terminal" evidence="26">
    <location>
        <begin position="533"/>
        <end position="605"/>
    </location>
</feature>
<dbReference type="PROSITE" id="PS50011">
    <property type="entry name" value="PROTEIN_KINASE_DOM"/>
    <property type="match status" value="1"/>
</dbReference>
<evidence type="ECO:0000256" key="1">
    <source>
        <dbReference type="ARBA" id="ARBA00003689"/>
    </source>
</evidence>
<feature type="compositionally biased region" description="Basic and acidic residues" evidence="20">
    <location>
        <begin position="2173"/>
        <end position="2214"/>
    </location>
</feature>
<dbReference type="PROSITE" id="PS00108">
    <property type="entry name" value="PROTEIN_KINASE_ST"/>
    <property type="match status" value="1"/>
</dbReference>
<dbReference type="PANTHER" id="PTHR22988:SF71">
    <property type="entry name" value="CITRON RHO-INTERACTING KINASE"/>
    <property type="match status" value="1"/>
</dbReference>
<dbReference type="PROSITE" id="PS51285">
    <property type="entry name" value="AGC_KINASE_CTER"/>
    <property type="match status" value="1"/>
</dbReference>
<feature type="coiled-coil region" evidence="19">
    <location>
        <begin position="1036"/>
        <end position="1386"/>
    </location>
</feature>
<dbReference type="SUPFAM" id="SSF49695">
    <property type="entry name" value="gamma-Crystallin-like"/>
    <property type="match status" value="1"/>
</dbReference>
<evidence type="ECO:0000256" key="19">
    <source>
        <dbReference type="SAM" id="Coils"/>
    </source>
</evidence>
<evidence type="ECO:0000256" key="9">
    <source>
        <dbReference type="ARBA" id="ARBA00022737"/>
    </source>
</evidence>
<organism evidence="27 28">
    <name type="scientific">Channa striata</name>
    <name type="common">Snakehead murrel</name>
    <name type="synonym">Ophicephalus striatus</name>
    <dbReference type="NCBI Taxonomy" id="64152"/>
    <lineage>
        <taxon>Eukaryota</taxon>
        <taxon>Metazoa</taxon>
        <taxon>Chordata</taxon>
        <taxon>Craniata</taxon>
        <taxon>Vertebrata</taxon>
        <taxon>Euteleostomi</taxon>
        <taxon>Actinopterygii</taxon>
        <taxon>Neopterygii</taxon>
        <taxon>Teleostei</taxon>
        <taxon>Neoteleostei</taxon>
        <taxon>Acanthomorphata</taxon>
        <taxon>Anabantaria</taxon>
        <taxon>Anabantiformes</taxon>
        <taxon>Channoidei</taxon>
        <taxon>Channidae</taxon>
        <taxon>Channa</taxon>
    </lineage>
</organism>
<dbReference type="PRINTS" id="PR01367">
    <property type="entry name" value="BGCRYSTALLIN"/>
</dbReference>
<feature type="domain" description="Beta/gamma crystallin 'Greek key'" evidence="25">
    <location>
        <begin position="63"/>
        <end position="107"/>
    </location>
</feature>
<evidence type="ECO:0000313" key="27">
    <source>
        <dbReference type="EMBL" id="KAK2862394.1"/>
    </source>
</evidence>
<evidence type="ECO:0000259" key="22">
    <source>
        <dbReference type="PROSITE" id="PS50011"/>
    </source>
</evidence>
<dbReference type="SMART" id="SM00133">
    <property type="entry name" value="S_TK_X"/>
    <property type="match status" value="1"/>
</dbReference>
<feature type="coiled-coil region" evidence="19">
    <location>
        <begin position="1461"/>
        <end position="1495"/>
    </location>
</feature>
<dbReference type="Pfam" id="PF25346">
    <property type="entry name" value="PH_MRCK"/>
    <property type="match status" value="1"/>
</dbReference>
<comment type="caution">
    <text evidence="27">The sequence shown here is derived from an EMBL/GenBank/DDBJ whole genome shotgun (WGS) entry which is preliminary data.</text>
</comment>
<keyword evidence="8" id="KW-0479">Metal-binding</keyword>
<dbReference type="Proteomes" id="UP001187415">
    <property type="component" value="Unassembled WGS sequence"/>
</dbReference>
<dbReference type="Gene3D" id="2.30.29.30">
    <property type="entry name" value="Pleckstrin-homology domain (PH domain)/Phosphotyrosine-binding domain (PTB)"/>
    <property type="match status" value="1"/>
</dbReference>
<keyword evidence="5" id="KW-0597">Phosphoprotein</keyword>
<gene>
    <name evidence="27" type="ORF">Q5P01_001927</name>
</gene>
<feature type="domain" description="CNH" evidence="24">
    <location>
        <begin position="1771"/>
        <end position="2061"/>
    </location>
</feature>
<evidence type="ECO:0000256" key="14">
    <source>
        <dbReference type="ARBA" id="ARBA00022840"/>
    </source>
</evidence>
<feature type="compositionally biased region" description="Basic and acidic residues" evidence="20">
    <location>
        <begin position="2132"/>
        <end position="2156"/>
    </location>
</feature>
<keyword evidence="9" id="KW-0677">Repeat</keyword>
<evidence type="ECO:0000256" key="7">
    <source>
        <dbReference type="ARBA" id="ARBA00022679"/>
    </source>
</evidence>
<evidence type="ECO:0000256" key="20">
    <source>
        <dbReference type="SAM" id="MobiDB-lite"/>
    </source>
</evidence>
<evidence type="ECO:0000256" key="2">
    <source>
        <dbReference type="ARBA" id="ARBA00009646"/>
    </source>
</evidence>
<dbReference type="FunFam" id="2.60.20.10:FF:000002">
    <property type="entry name" value="Crystallin, beta B2"/>
    <property type="match status" value="1"/>
</dbReference>
<feature type="domain" description="PH" evidence="21">
    <location>
        <begin position="1638"/>
        <end position="1758"/>
    </location>
</feature>
<dbReference type="GO" id="GO:0005212">
    <property type="term" value="F:structural constituent of eye lens"/>
    <property type="evidence" value="ECO:0007669"/>
    <property type="project" value="UniProtKB-KW"/>
</dbReference>
<proteinExistence type="inferred from homology"/>
<dbReference type="SUPFAM" id="SSF50729">
    <property type="entry name" value="PH domain-like"/>
    <property type="match status" value="1"/>
</dbReference>
<evidence type="ECO:0000256" key="13">
    <source>
        <dbReference type="ARBA" id="ARBA00022833"/>
    </source>
</evidence>
<keyword evidence="15 19" id="KW-0175">Coiled coil</keyword>
<dbReference type="InterPro" id="IPR057529">
    <property type="entry name" value="MRCK/ROCK_PH"/>
</dbReference>
<dbReference type="EC" id="2.7.11.1" evidence="3"/>
<dbReference type="Gene3D" id="3.30.60.20">
    <property type="match status" value="1"/>
</dbReference>
<keyword evidence="12" id="KW-0418">Kinase</keyword>
<feature type="domain" description="Phorbol-ester/DAG-type" evidence="23">
    <location>
        <begin position="1557"/>
        <end position="1606"/>
    </location>
</feature>
<dbReference type="FunFam" id="3.30.60.20:FF:000018">
    <property type="entry name" value="Citron rho-interacting serine/threonine kinase"/>
    <property type="match status" value="1"/>
</dbReference>
<dbReference type="PANTHER" id="PTHR22988">
    <property type="entry name" value="MYOTONIC DYSTROPHY S/T KINASE-RELATED"/>
    <property type="match status" value="1"/>
</dbReference>
<dbReference type="InterPro" id="IPR000961">
    <property type="entry name" value="AGC-kinase_C"/>
</dbReference>
<dbReference type="Gene3D" id="3.30.200.20">
    <property type="entry name" value="Phosphorylase Kinase, domain 1"/>
    <property type="match status" value="1"/>
</dbReference>
<evidence type="ECO:0000256" key="16">
    <source>
        <dbReference type="ARBA" id="ARBA00047899"/>
    </source>
</evidence>
<dbReference type="InterPro" id="IPR002219">
    <property type="entry name" value="PKC_DAG/PE"/>
</dbReference>
<dbReference type="InterPro" id="IPR050839">
    <property type="entry name" value="Rho-assoc_Ser/Thr_Kinase"/>
</dbReference>
<feature type="region of interest" description="Disordered" evidence="20">
    <location>
        <begin position="1519"/>
        <end position="1541"/>
    </location>
</feature>
<dbReference type="PROSITE" id="PS50003">
    <property type="entry name" value="PH_DOMAIN"/>
    <property type="match status" value="1"/>
</dbReference>
<evidence type="ECO:0000256" key="11">
    <source>
        <dbReference type="ARBA" id="ARBA00022771"/>
    </source>
</evidence>
<evidence type="ECO:0000259" key="24">
    <source>
        <dbReference type="PROSITE" id="PS50219"/>
    </source>
</evidence>
<keyword evidence="6" id="KW-0273">Eye lens protein</keyword>
<dbReference type="PROSITE" id="PS00479">
    <property type="entry name" value="ZF_DAG_PE_1"/>
    <property type="match status" value="1"/>
</dbReference>
<evidence type="ECO:0000256" key="5">
    <source>
        <dbReference type="ARBA" id="ARBA00022553"/>
    </source>
</evidence>
<evidence type="ECO:0000259" key="23">
    <source>
        <dbReference type="PROSITE" id="PS50081"/>
    </source>
</evidence>
<dbReference type="SMART" id="SM00247">
    <property type="entry name" value="XTALbg"/>
    <property type="match status" value="2"/>
</dbReference>
<evidence type="ECO:0000256" key="6">
    <source>
        <dbReference type="ARBA" id="ARBA00022613"/>
    </source>
</evidence>
<evidence type="ECO:0000256" key="8">
    <source>
        <dbReference type="ARBA" id="ARBA00022723"/>
    </source>
</evidence>
<dbReference type="GO" id="GO:0005524">
    <property type="term" value="F:ATP binding"/>
    <property type="evidence" value="ECO:0007669"/>
    <property type="project" value="UniProtKB-UniRule"/>
</dbReference>
<keyword evidence="13" id="KW-0862">Zinc</keyword>
<comment type="catalytic activity">
    <reaction evidence="17">
        <text>L-seryl-[protein] + ATP = O-phospho-L-seryl-[protein] + ADP + H(+)</text>
        <dbReference type="Rhea" id="RHEA:17989"/>
        <dbReference type="Rhea" id="RHEA-COMP:9863"/>
        <dbReference type="Rhea" id="RHEA-COMP:11604"/>
        <dbReference type="ChEBI" id="CHEBI:15378"/>
        <dbReference type="ChEBI" id="CHEBI:29999"/>
        <dbReference type="ChEBI" id="CHEBI:30616"/>
        <dbReference type="ChEBI" id="CHEBI:83421"/>
        <dbReference type="ChEBI" id="CHEBI:456216"/>
        <dbReference type="EC" id="2.7.11.1"/>
    </reaction>
</comment>
<evidence type="ECO:0000259" key="26">
    <source>
        <dbReference type="PROSITE" id="PS51285"/>
    </source>
</evidence>
<comment type="similarity">
    <text evidence="2">Belongs to the beta/gamma-crystallin family.</text>
</comment>
<comment type="catalytic activity">
    <reaction evidence="16">
        <text>L-threonyl-[protein] + ATP = O-phospho-L-threonyl-[protein] + ADP + H(+)</text>
        <dbReference type="Rhea" id="RHEA:46608"/>
        <dbReference type="Rhea" id="RHEA-COMP:11060"/>
        <dbReference type="Rhea" id="RHEA-COMP:11605"/>
        <dbReference type="ChEBI" id="CHEBI:15378"/>
        <dbReference type="ChEBI" id="CHEBI:30013"/>
        <dbReference type="ChEBI" id="CHEBI:30616"/>
        <dbReference type="ChEBI" id="CHEBI:61977"/>
        <dbReference type="ChEBI" id="CHEBI:456216"/>
        <dbReference type="EC" id="2.7.11.1"/>
    </reaction>
</comment>
<evidence type="ECO:0000259" key="25">
    <source>
        <dbReference type="PROSITE" id="PS50915"/>
    </source>
</evidence>
<dbReference type="SMART" id="SM00036">
    <property type="entry name" value="CNH"/>
    <property type="match status" value="1"/>
</dbReference>
<dbReference type="Gene3D" id="1.10.510.10">
    <property type="entry name" value="Transferase(Phosphotransferase) domain 1"/>
    <property type="match status" value="1"/>
</dbReference>
<evidence type="ECO:0000256" key="15">
    <source>
        <dbReference type="ARBA" id="ARBA00023054"/>
    </source>
</evidence>
<dbReference type="Gene3D" id="2.60.20.10">
    <property type="entry name" value="Crystallins"/>
    <property type="match status" value="2"/>
</dbReference>
<evidence type="ECO:0000256" key="3">
    <source>
        <dbReference type="ARBA" id="ARBA00012513"/>
    </source>
</evidence>
<dbReference type="PROSITE" id="PS50219">
    <property type="entry name" value="CNH"/>
    <property type="match status" value="1"/>
</dbReference>
<dbReference type="PROSITE" id="PS50081">
    <property type="entry name" value="ZF_DAG_PE_2"/>
    <property type="match status" value="1"/>
</dbReference>
<dbReference type="Pfam" id="PF00069">
    <property type="entry name" value="Pkinase"/>
    <property type="match status" value="1"/>
</dbReference>
<protein>
    <recommendedName>
        <fullName evidence="3">non-specific serine/threonine protein kinase</fullName>
        <ecNumber evidence="3">2.7.11.1</ecNumber>
    </recommendedName>
</protein>
<sequence length="2236" mass="255338">MTDQQGTPDQLPAQKGQGGTGATYKLAVFEFENFRGKKVELSGECKDVLEKIQRVASVIVESGPWVGYERPGFAGEQFVLEKGSYPRWSSWTNCQSSYILHSFRPLKVDSADHKLYLFEKAGFEGRKMEIVDDDVPSLWAYGFQDRVASAKAVNGTSLHGSPVVRYQEAMFKFKYVSHGSLKTLPAAADPITSRSSRLNQVFQGRVSLCGQQGGCTFGREEFLDAVLLLYQECTSPELMRINHVAKFVHKFSEVVSELRALQPGLHDFEQCAVVGRGCFAEVQVVREKATGDVCALKVMDKKVLRTQENVVFHEEERRILSLNSSPWIPQLLYAFQDKDNIYLAMEYLPGGDLMSLLNRYEDHFDESMAQFYLAELVEAIHTVHQLGYVHRDVKPENILIDRTGHIKLADFGSAARLTANKTVASPSVPVGTQDFLSPEVLAAMNGGSNSTYGVECDWWSLGVIAYEMIYARSPFSEGTATKTINNILNFQRFLKFPKEPRASRQFIDLVQSLLCGASERLGFQGLRCHPFFSSIDWKNLRHILPPFVPALHAEDDTSNFEEPEKAAPRQASAAQRGALPTGFQGQDLPFLGWFFSRALTTLAKTESVSAGLNSPAKTNSMEKKLHLKSKELQETQDKCHKMEQEISRFQRKMTDLESVLHQKDVELKASETQRSILEQDLATYITECSSLKRSLEEARVEVSREDDKAMQLLHDIREQSNKLQEIKEQEYHAQLEEMQVTIRQLEEDLSAARRRSDLYEAELRDSRQTSEELKRKAVEYQQRIQKAKEQGKSEVEELLSKLEKTNSEQQIKIQELQDKLCKAVKASTEATELLQNVRQAKERLERDLERLRGKTDSSDTLKRRLRETEEGRKTLENQVKRLEMVERRENKLKDDIQTKSQQIQQMAEKILELEENLRDAQSTAQRMETQLVQKERLYEDKIKVLEAQMKADLADKESLEARRVQHEEESRENCKLISEQKATINAMDSKMKNLEQRIAELSEANKLAANSSIYTQKNMKAQEEMISELRQQKFYLESQAGKLEAQNAKLEEHLEKMSQQEQTKRTRLLELESRLREMGLEHEEEKLEIKRQVSELTLSLQERESQISNLQAARLALESQLQQAKTELEETTAEAEEEITALRNHRDEIQRKFDALRDSCSVITDLEEQLTQLSQENAELNRQNFYLSKQLDEASDEREDQLQLSQEVDRLRREVADREMHLNNQKQNIETLKTTCSMLEEQVVELESLNDELLEKERQWEAWRAALEDEKSQAERRTRELQRLLDNEKQNRLRADQRSTESRQAVELAVKEHKAEILALQQALKEQRLKAESLSDTLNDLEKKHAMLEMNARSLQQKLETERELKQRLMEEQAKLQQQMDLQKSHIFRLTQGLQDALDQTDMLKTERTDLEYQLENIQAVYSHEKVKMEGTISQQTKLIDFLQAKMDQPTKKKKGIFGRRREDRSRCAELEEALQKMRIELRSLREEAAHFKAQEHVAPSTPAQARHQILMSAIVKSPEHQPNPSSLLNPSTRCKETSTPEEFGRRVKERMHHNIPHRFTVGLNMRAAKCAVCLDTVHFGRQAATCLECHTLCHPKCSPCLPATCGLPAEYATHFSEALCREKANSPALQVKEASGHVRLEGWMKQPRNGKRGQQGWERKYVVLDGTKVSIYDSEPREDSIKAEEEFELCLPDGEVTVHGAVGASELINTAKSDIPYVLKLESHPHTTCWPGQSLYFMAPSFPDKQRWVAVLESVKLLGNSLLKLEGDDRLDINCTLPLTDQIVLVGSEEGLYALNVIKNSLTHIPGLASVFQIQILKDLDKLLMITGEDRALCLVEIKKVKQSLSQSHLPAQPDLNPFIFETVKGCHLFSSGKIDNGICICAAMPNKITILRHNESLNKFCIRKEIETSEPCSCIHFTGYSIIIGTNKFYEIEMKQYVLEEFLDKNDVTLASAVFAASSHSFPISIIQVTTAPQKDEYLLCFHEFGVFVDAYGRRSRSDDIKWSRLPLSFAYREPYLFVTYFNSLDVIEIQGHAALGPHSYAHLDIPNPRYLGPAISSGAIYLASSYQNKLRVICCKGNLVQSQEGGGDLQRNGSGRSPNKRGPPSYNEHISKRLAANPLVHGDPGTPHRYREARTEFRRDKSPSRPLEREKSPGRMLESRIVGSPGRAMADPRLERSPGRAMADPRMDRSPGRMMDVCRERSPGRFEERQRLHTGSGRTPINPVNKVWDQSSV</sequence>
<feature type="compositionally biased region" description="Polar residues" evidence="20">
    <location>
        <begin position="1521"/>
        <end position="1533"/>
    </location>
</feature>